<gene>
    <name evidence="3" type="ORF">DQ384_03065</name>
</gene>
<dbReference type="Proteomes" id="UP000253094">
    <property type="component" value="Unassembled WGS sequence"/>
</dbReference>
<dbReference type="InterPro" id="IPR029447">
    <property type="entry name" value="DUF4439"/>
</dbReference>
<proteinExistence type="predicted"/>
<sequence>MLCAKPAKAVIHGRRRASACRVPARGAARHRRRGGRRGRRRLFHRAGGHLPVHSCPARPRDRPGHQGHRRQGAHRRPLSAGRRARVQGRRRAAAVPAAPRGPHRRAAPPPAEDAEARHSGPVGAHALGVGFGVIGQGLDRQAARGRAQGGGHPAAPDRRRLPRPGPAPGLHRRLRGRARRRPGEGVVTGAPQPLSALNKVLDAEHAAVYAYGIVGARTSGGHRSSATDGFNAHRARRDQLRGLIAARGGTPSESGAAYDLPFPVNAASDAARLAALVEDRVTAAYLELAAVEDASLRRLAALAMQESAVRGYGWRPAIADLPGWTAPVGASPPPQPITPPPVSLGRQDLSR</sequence>
<dbReference type="AlphaFoldDB" id="A0A367FQ34"/>
<evidence type="ECO:0000313" key="4">
    <source>
        <dbReference type="Proteomes" id="UP000253094"/>
    </source>
</evidence>
<feature type="region of interest" description="Disordered" evidence="1">
    <location>
        <begin position="23"/>
        <end position="123"/>
    </location>
</feature>
<dbReference type="InterPro" id="IPR009078">
    <property type="entry name" value="Ferritin-like_SF"/>
</dbReference>
<name>A0A367FQ34_9ACTN</name>
<evidence type="ECO:0000259" key="2">
    <source>
        <dbReference type="Pfam" id="PF14530"/>
    </source>
</evidence>
<feature type="region of interest" description="Disordered" evidence="1">
    <location>
        <begin position="140"/>
        <end position="191"/>
    </location>
</feature>
<feature type="region of interest" description="Disordered" evidence="1">
    <location>
        <begin position="324"/>
        <end position="351"/>
    </location>
</feature>
<comment type="caution">
    <text evidence="3">The sequence shown here is derived from an EMBL/GenBank/DDBJ whole genome shotgun (WGS) entry which is preliminary data.</text>
</comment>
<feature type="compositionally biased region" description="Basic residues" evidence="1">
    <location>
        <begin position="27"/>
        <end position="47"/>
    </location>
</feature>
<feature type="domain" description="DUF4439" evidence="2">
    <location>
        <begin position="196"/>
        <end position="325"/>
    </location>
</feature>
<feature type="compositionally biased region" description="Pro residues" evidence="1">
    <location>
        <begin position="330"/>
        <end position="342"/>
    </location>
</feature>
<dbReference type="CDD" id="cd00657">
    <property type="entry name" value="Ferritin_like"/>
    <property type="match status" value="1"/>
</dbReference>
<dbReference type="Pfam" id="PF14530">
    <property type="entry name" value="DUF4439"/>
    <property type="match status" value="1"/>
</dbReference>
<evidence type="ECO:0000313" key="3">
    <source>
        <dbReference type="EMBL" id="RCG32498.1"/>
    </source>
</evidence>
<protein>
    <submittedName>
        <fullName evidence="3">DUF4439 domain-containing protein</fullName>
    </submittedName>
</protein>
<dbReference type="SUPFAM" id="SSF47240">
    <property type="entry name" value="Ferritin-like"/>
    <property type="match status" value="1"/>
</dbReference>
<accession>A0A367FQ34</accession>
<dbReference type="EMBL" id="QOIL01000002">
    <property type="protein sequence ID" value="RCG32498.1"/>
    <property type="molecule type" value="Genomic_DNA"/>
</dbReference>
<dbReference type="Gene3D" id="1.20.1260.10">
    <property type="match status" value="1"/>
</dbReference>
<evidence type="ECO:0000256" key="1">
    <source>
        <dbReference type="SAM" id="MobiDB-lite"/>
    </source>
</evidence>
<feature type="compositionally biased region" description="Basic residues" evidence="1">
    <location>
        <begin position="65"/>
        <end position="92"/>
    </location>
</feature>
<dbReference type="OrthoDB" id="3855078at2"/>
<feature type="compositionally biased region" description="Basic residues" evidence="1">
    <location>
        <begin position="170"/>
        <end position="180"/>
    </location>
</feature>
<organism evidence="3 4">
    <name type="scientific">Sphaerisporangium album</name>
    <dbReference type="NCBI Taxonomy" id="509200"/>
    <lineage>
        <taxon>Bacteria</taxon>
        <taxon>Bacillati</taxon>
        <taxon>Actinomycetota</taxon>
        <taxon>Actinomycetes</taxon>
        <taxon>Streptosporangiales</taxon>
        <taxon>Streptosporangiaceae</taxon>
        <taxon>Sphaerisporangium</taxon>
    </lineage>
</organism>
<dbReference type="InterPro" id="IPR012347">
    <property type="entry name" value="Ferritin-like"/>
</dbReference>
<reference evidence="3 4" key="1">
    <citation type="submission" date="2018-06" db="EMBL/GenBank/DDBJ databases">
        <title>Sphaerisporangium craniellae sp. nov., isolated from a marine sponge in the South China Sea.</title>
        <authorList>
            <person name="Li L."/>
        </authorList>
    </citation>
    <scope>NUCLEOTIDE SEQUENCE [LARGE SCALE GENOMIC DNA]</scope>
    <source>
        <strain evidence="3 4">CCTCC AA 208026</strain>
    </source>
</reference>
<keyword evidence="4" id="KW-1185">Reference proteome</keyword>